<accession>U3BPT4</accession>
<keyword evidence="2" id="KW-1185">Reference proteome</keyword>
<dbReference type="AlphaFoldDB" id="U3BPT4"/>
<dbReference type="Gene3D" id="3.40.50.1000">
    <property type="entry name" value="HAD superfamily/HAD-like"/>
    <property type="match status" value="1"/>
</dbReference>
<dbReference type="InterPro" id="IPR023214">
    <property type="entry name" value="HAD_sf"/>
</dbReference>
<dbReference type="PANTHER" id="PTHR43885">
    <property type="entry name" value="HALOACID DEHALOGENASE-LIKE HYDROLASE"/>
    <property type="match status" value="1"/>
</dbReference>
<dbReference type="NCBIfam" id="TIGR01549">
    <property type="entry name" value="HAD-SF-IA-v1"/>
    <property type="match status" value="1"/>
</dbReference>
<dbReference type="Gene3D" id="1.10.260.80">
    <property type="match status" value="1"/>
</dbReference>
<organism evidence="1 2">
    <name type="scientific">Vibrio proteolyticus NBRC 13287</name>
    <dbReference type="NCBI Taxonomy" id="1219065"/>
    <lineage>
        <taxon>Bacteria</taxon>
        <taxon>Pseudomonadati</taxon>
        <taxon>Pseudomonadota</taxon>
        <taxon>Gammaproteobacteria</taxon>
        <taxon>Vibrionales</taxon>
        <taxon>Vibrionaceae</taxon>
        <taxon>Vibrio</taxon>
    </lineage>
</organism>
<dbReference type="GO" id="GO:0016787">
    <property type="term" value="F:hydrolase activity"/>
    <property type="evidence" value="ECO:0007669"/>
    <property type="project" value="UniProtKB-KW"/>
</dbReference>
<dbReference type="SFLD" id="SFLDS00003">
    <property type="entry name" value="Haloacid_Dehalogenase"/>
    <property type="match status" value="1"/>
</dbReference>
<keyword evidence="1" id="KW-0378">Hydrolase</keyword>
<dbReference type="eggNOG" id="COG0546">
    <property type="taxonomic scope" value="Bacteria"/>
</dbReference>
<dbReference type="STRING" id="1219065.VPR01S_17_00070"/>
<dbReference type="NCBIfam" id="TIGR01509">
    <property type="entry name" value="HAD-SF-IA-v3"/>
    <property type="match status" value="1"/>
</dbReference>
<dbReference type="Proteomes" id="UP000016570">
    <property type="component" value="Unassembled WGS sequence"/>
</dbReference>
<name>U3BPT4_VIBPR</name>
<reference evidence="1 2" key="1">
    <citation type="submission" date="2013-09" db="EMBL/GenBank/DDBJ databases">
        <title>Whole genome shotgun sequence of Vibrio proteolyticus NBRC 13287.</title>
        <authorList>
            <person name="Isaki S."/>
            <person name="Hosoyama A."/>
            <person name="Numata M."/>
            <person name="Hashimoto M."/>
            <person name="Hosoyama Y."/>
            <person name="Tsuchikane K."/>
            <person name="Noguchi M."/>
            <person name="Hirakata S."/>
            <person name="Ichikawa N."/>
            <person name="Ohji S."/>
            <person name="Yamazoe A."/>
            <person name="Fujita N."/>
        </authorList>
    </citation>
    <scope>NUCLEOTIDE SEQUENCE [LARGE SCALE GENOMIC DNA]</scope>
    <source>
        <strain evidence="1 2">NBRC 13287</strain>
    </source>
</reference>
<proteinExistence type="predicted"/>
<dbReference type="EMBL" id="BATJ01000017">
    <property type="protein sequence ID" value="GAD68558.1"/>
    <property type="molecule type" value="Genomic_DNA"/>
</dbReference>
<comment type="caution">
    <text evidence="1">The sequence shown here is derived from an EMBL/GenBank/DDBJ whole genome shotgun (WGS) entry which is preliminary data.</text>
</comment>
<dbReference type="SUPFAM" id="SSF56784">
    <property type="entry name" value="HAD-like"/>
    <property type="match status" value="1"/>
</dbReference>
<evidence type="ECO:0000313" key="2">
    <source>
        <dbReference type="Proteomes" id="UP000016570"/>
    </source>
</evidence>
<sequence length="207" mass="23454">MRAIPLDLSVIQAVVFDLDNTLVTSSMNFRALREQIGCPQQDDLLHYANGLNCDLKNQRAHQLIIEHEMEDARISSPMPGCLELLEHLRAHRIHTAIVTRNCAKATALKMTHNHIKIERVISREHFPPKPAPDSLIALAEEWFLPRQQVLYVGDFVYDLQAARNAGMPSCLVTHGRRPDFVDQASLVVTHLHDLQQLLAQSHQQLAQ</sequence>
<dbReference type="InterPro" id="IPR006439">
    <property type="entry name" value="HAD-SF_hydro_IA"/>
</dbReference>
<dbReference type="InterPro" id="IPR041492">
    <property type="entry name" value="HAD_2"/>
</dbReference>
<protein>
    <submittedName>
        <fullName evidence="1">Putative hydrolase</fullName>
    </submittedName>
</protein>
<dbReference type="Pfam" id="PF13419">
    <property type="entry name" value="HAD_2"/>
    <property type="match status" value="1"/>
</dbReference>
<evidence type="ECO:0000313" key="1">
    <source>
        <dbReference type="EMBL" id="GAD68558.1"/>
    </source>
</evidence>
<gene>
    <name evidence="1" type="ORF">VPR01S_17_00070</name>
</gene>
<dbReference type="InterPro" id="IPR036412">
    <property type="entry name" value="HAD-like_sf"/>
</dbReference>
<dbReference type="SFLD" id="SFLDG01129">
    <property type="entry name" value="C1.5:_HAD__Beta-PGM__Phosphata"/>
    <property type="match status" value="1"/>
</dbReference>
<dbReference type="PANTHER" id="PTHR43885:SF1">
    <property type="entry name" value="SUPERFAMILY HYDROLASE, PUTATIVE (AFU_ORTHOLOGUE AFUA_4G13290)-RELATED"/>
    <property type="match status" value="1"/>
</dbReference>
<dbReference type="RefSeq" id="WP_021706527.1">
    <property type="nucleotide sequence ID" value="NZ_BATJ01000017.1"/>
</dbReference>